<evidence type="ECO:0000256" key="2">
    <source>
        <dbReference type="ARBA" id="ARBA00022746"/>
    </source>
</evidence>
<evidence type="ECO:0000256" key="4">
    <source>
        <dbReference type="RuleBase" id="RU362075"/>
    </source>
</evidence>
<gene>
    <name evidence="7" type="ORF">SAMN05660874_04848</name>
</gene>
<dbReference type="NCBIfam" id="TIGR02734">
    <property type="entry name" value="crtI_fam"/>
    <property type="match status" value="1"/>
</dbReference>
<evidence type="ECO:0000256" key="3">
    <source>
        <dbReference type="ARBA" id="ARBA00023002"/>
    </source>
</evidence>
<dbReference type="OrthoDB" id="9774675at2"/>
<dbReference type="RefSeq" id="WP_093422288.1">
    <property type="nucleotide sequence ID" value="NZ_FOZX01000010.1"/>
</dbReference>
<keyword evidence="2 4" id="KW-0125">Carotenoid biosynthesis</keyword>
<organism evidence="7 8">
    <name type="scientific">Saccharopolyspora flava</name>
    <dbReference type="NCBI Taxonomy" id="95161"/>
    <lineage>
        <taxon>Bacteria</taxon>
        <taxon>Bacillati</taxon>
        <taxon>Actinomycetota</taxon>
        <taxon>Actinomycetes</taxon>
        <taxon>Pseudonocardiales</taxon>
        <taxon>Pseudonocardiaceae</taxon>
        <taxon>Saccharopolyspora</taxon>
    </lineage>
</organism>
<keyword evidence="3 4" id="KW-0560">Oxidoreductase</keyword>
<dbReference type="PANTHER" id="PTHR43734">
    <property type="entry name" value="PHYTOENE DESATURASE"/>
    <property type="match status" value="1"/>
</dbReference>
<evidence type="ECO:0000259" key="6">
    <source>
        <dbReference type="Pfam" id="PF01593"/>
    </source>
</evidence>
<feature type="domain" description="Amine oxidase" evidence="6">
    <location>
        <begin position="18"/>
        <end position="488"/>
    </location>
</feature>
<dbReference type="EMBL" id="FOZX01000010">
    <property type="protein sequence ID" value="SFS99838.1"/>
    <property type="molecule type" value="Genomic_DNA"/>
</dbReference>
<sequence length="509" mass="54634">MRTVSGRTDRVVVVGAGFAGLSAALHLAGRGRRVELLERECVPGGRAGRLDMLGYRVDTGPTVLTMPDILEGTFAAAGARMSDHVELLPVDPAYRAVFADGSSLAVHSDAAAMTEEVRAFSGAADAAGYQRLRAWLTELYRVEFDRFIAANLDSPLSLLAPELPRLVAMGAFGRLDRAIGRFLSDPRLRRVFSFQALYAGVSPHRALAAYAVISYMDTVAGVWFPRGGVRAVPDGLARAAEDAGVEIHYGAEVESLERSGSRVRAVRTSDGRRFACDAAVLTVDSPVAHRLLGREPRRAVPLRPSPSAFVVHLGVRAQPGALAHHTISFGDAWRSTFHELITEGRVMRDPSLLVTRPTATDPALAPEGRDLLSVLAPVPHLRRGPIDWRTRAEPYAAELVSLLEDRLLPGVRASVDASHVLTPADWAERGMVAGTPFAWSHTFAQTGPFRPRNFPRSSQNVVLAGSSTVPGVGVPTALVSGRLAADRITGAGSPRSAERGPMRAMRNRP</sequence>
<name>A0A1I6UEM0_9PSEU</name>
<proteinExistence type="inferred from homology"/>
<evidence type="ECO:0000313" key="8">
    <source>
        <dbReference type="Proteomes" id="UP000198852"/>
    </source>
</evidence>
<dbReference type="Gene3D" id="3.50.50.60">
    <property type="entry name" value="FAD/NAD(P)-binding domain"/>
    <property type="match status" value="2"/>
</dbReference>
<dbReference type="InterPro" id="IPR036188">
    <property type="entry name" value="FAD/NAD-bd_sf"/>
</dbReference>
<comment type="pathway">
    <text evidence="1 4">Carotenoid biosynthesis.</text>
</comment>
<accession>A0A1I6UEM0</accession>
<dbReference type="PANTHER" id="PTHR43734:SF1">
    <property type="entry name" value="PHYTOENE DESATURASE"/>
    <property type="match status" value="1"/>
</dbReference>
<reference evidence="8" key="1">
    <citation type="submission" date="2016-10" db="EMBL/GenBank/DDBJ databases">
        <authorList>
            <person name="Varghese N."/>
            <person name="Submissions S."/>
        </authorList>
    </citation>
    <scope>NUCLEOTIDE SEQUENCE [LARGE SCALE GENOMIC DNA]</scope>
    <source>
        <strain evidence="8">DSM 44771</strain>
    </source>
</reference>
<dbReference type="Pfam" id="PF01593">
    <property type="entry name" value="Amino_oxidase"/>
    <property type="match status" value="1"/>
</dbReference>
<keyword evidence="8" id="KW-1185">Reference proteome</keyword>
<dbReference type="GO" id="GO:0016491">
    <property type="term" value="F:oxidoreductase activity"/>
    <property type="evidence" value="ECO:0007669"/>
    <property type="project" value="UniProtKB-KW"/>
</dbReference>
<evidence type="ECO:0000256" key="5">
    <source>
        <dbReference type="SAM" id="MobiDB-lite"/>
    </source>
</evidence>
<dbReference type="GO" id="GO:0016117">
    <property type="term" value="P:carotenoid biosynthetic process"/>
    <property type="evidence" value="ECO:0007669"/>
    <property type="project" value="UniProtKB-KW"/>
</dbReference>
<evidence type="ECO:0000313" key="7">
    <source>
        <dbReference type="EMBL" id="SFS99838.1"/>
    </source>
</evidence>
<dbReference type="STRING" id="95161.SAMN05660874_04848"/>
<dbReference type="InterPro" id="IPR014105">
    <property type="entry name" value="Carotenoid/retinoid_OxRdtase"/>
</dbReference>
<protein>
    <submittedName>
        <fullName evidence="7">Phytoene desaturase</fullName>
    </submittedName>
</protein>
<evidence type="ECO:0000256" key="1">
    <source>
        <dbReference type="ARBA" id="ARBA00004829"/>
    </source>
</evidence>
<dbReference type="Proteomes" id="UP000198852">
    <property type="component" value="Unassembled WGS sequence"/>
</dbReference>
<dbReference type="AlphaFoldDB" id="A0A1I6UEM0"/>
<comment type="similarity">
    <text evidence="4">Belongs to the carotenoid/retinoid oxidoreductase family.</text>
</comment>
<dbReference type="SUPFAM" id="SSF51905">
    <property type="entry name" value="FAD/NAD(P)-binding domain"/>
    <property type="match status" value="1"/>
</dbReference>
<dbReference type="InterPro" id="IPR002937">
    <property type="entry name" value="Amino_oxidase"/>
</dbReference>
<feature type="region of interest" description="Disordered" evidence="5">
    <location>
        <begin position="489"/>
        <end position="509"/>
    </location>
</feature>